<feature type="transmembrane region" description="Helical" evidence="1">
    <location>
        <begin position="91"/>
        <end position="110"/>
    </location>
</feature>
<reference evidence="2 3" key="1">
    <citation type="submission" date="2021-12" db="EMBL/GenBank/DDBJ databases">
        <title>Genome sequencing of bacteria with rrn-lacking chromosome and rrn-plasmid.</title>
        <authorList>
            <person name="Anda M."/>
            <person name="Iwasaki W."/>
        </authorList>
    </citation>
    <scope>NUCLEOTIDE SEQUENCE [LARGE SCALE GENOMIC DNA]</scope>
    <source>
        <strain evidence="2 3">NBRC 101262</strain>
    </source>
</reference>
<dbReference type="Proteomes" id="UP001354989">
    <property type="component" value="Chromosome"/>
</dbReference>
<name>A0ABN6LBN0_9BACT</name>
<proteinExistence type="predicted"/>
<evidence type="ECO:0000256" key="1">
    <source>
        <dbReference type="SAM" id="Phobius"/>
    </source>
</evidence>
<feature type="transmembrane region" description="Helical" evidence="1">
    <location>
        <begin position="116"/>
        <end position="133"/>
    </location>
</feature>
<gene>
    <name evidence="2" type="ORF">PEPS_10640</name>
</gene>
<accession>A0ABN6LBN0</accession>
<evidence type="ECO:0000313" key="3">
    <source>
        <dbReference type="Proteomes" id="UP001354989"/>
    </source>
</evidence>
<sequence length="156" mass="18069">MDFNQINKRRTAGRRLKKAYRRIEALLYEIGDKQLSYAFVTEVNRQIAGINNFQENDRLLAAHINQLYEELLTELERDFELVPKNYFQQKWLLYGVSVIGLPIGLIIAIINHIPGNIILGLPIGLLIGLLIGIEKDKNAKRENRQLQVEHIEHDLL</sequence>
<evidence type="ECO:0000313" key="2">
    <source>
        <dbReference type="EMBL" id="BDC98783.1"/>
    </source>
</evidence>
<protein>
    <submittedName>
        <fullName evidence="2">Uncharacterized protein</fullName>
    </submittedName>
</protein>
<keyword evidence="3" id="KW-1185">Reference proteome</keyword>
<dbReference type="RefSeq" id="WP_332920440.1">
    <property type="nucleotide sequence ID" value="NZ_AP025292.1"/>
</dbReference>
<organism evidence="2 3">
    <name type="scientific">Persicobacter psychrovividus</name>
    <dbReference type="NCBI Taxonomy" id="387638"/>
    <lineage>
        <taxon>Bacteria</taxon>
        <taxon>Pseudomonadati</taxon>
        <taxon>Bacteroidota</taxon>
        <taxon>Cytophagia</taxon>
        <taxon>Cytophagales</taxon>
        <taxon>Persicobacteraceae</taxon>
        <taxon>Persicobacter</taxon>
    </lineage>
</organism>
<dbReference type="EMBL" id="AP025292">
    <property type="protein sequence ID" value="BDC98783.1"/>
    <property type="molecule type" value="Genomic_DNA"/>
</dbReference>
<keyword evidence="1" id="KW-0472">Membrane</keyword>
<keyword evidence="1" id="KW-1133">Transmembrane helix</keyword>
<keyword evidence="1" id="KW-0812">Transmembrane</keyword>